<dbReference type="PIRSF" id="PIRSF000723">
    <property type="entry name" value="Carbamate_kin"/>
    <property type="match status" value="1"/>
</dbReference>
<dbReference type="InterPro" id="IPR003964">
    <property type="entry name" value="Carb_kinase"/>
</dbReference>
<dbReference type="AlphaFoldDB" id="A0A6J4EEU9"/>
<evidence type="ECO:0000256" key="3">
    <source>
        <dbReference type="ARBA" id="ARBA00022777"/>
    </source>
</evidence>
<keyword evidence="10" id="KW-1185">Reference proteome</keyword>
<dbReference type="Gene3D" id="3.40.1160.10">
    <property type="entry name" value="Acetylglutamate kinase-like"/>
    <property type="match status" value="1"/>
</dbReference>
<feature type="domain" description="Aspartate/glutamate/uridylate kinase" evidence="6">
    <location>
        <begin position="1"/>
        <end position="281"/>
    </location>
</feature>
<evidence type="ECO:0000256" key="1">
    <source>
        <dbReference type="ARBA" id="ARBA00011066"/>
    </source>
</evidence>
<evidence type="ECO:0000256" key="4">
    <source>
        <dbReference type="NCBIfam" id="TIGR00746"/>
    </source>
</evidence>
<keyword evidence="2 5" id="KW-0808">Transferase</keyword>
<evidence type="ECO:0000313" key="9">
    <source>
        <dbReference type="Proteomes" id="UP000509383"/>
    </source>
</evidence>
<evidence type="ECO:0000259" key="6">
    <source>
        <dbReference type="Pfam" id="PF00696"/>
    </source>
</evidence>
<comment type="similarity">
    <text evidence="1 5">Belongs to the carbamate kinase family.</text>
</comment>
<evidence type="ECO:0000313" key="7">
    <source>
        <dbReference type="EMBL" id="BCG27604.1"/>
    </source>
</evidence>
<evidence type="ECO:0000256" key="2">
    <source>
        <dbReference type="ARBA" id="ARBA00022679"/>
    </source>
</evidence>
<dbReference type="KEGG" id="ptw:TUM18999_57950"/>
<name>A0A6J4EEU9_9PSED</name>
<dbReference type="GO" id="GO:0005829">
    <property type="term" value="C:cytosol"/>
    <property type="evidence" value="ECO:0007669"/>
    <property type="project" value="TreeGrafter"/>
</dbReference>
<keyword evidence="3 5" id="KW-0418">Kinase</keyword>
<protein>
    <recommendedName>
        <fullName evidence="4 5">Carbamate kinase</fullName>
    </recommendedName>
</protein>
<proteinExistence type="inferred from homology"/>
<dbReference type="Pfam" id="PF00696">
    <property type="entry name" value="AA_kinase"/>
    <property type="match status" value="1"/>
</dbReference>
<dbReference type="Proteomes" id="UP001054892">
    <property type="component" value="Unassembled WGS sequence"/>
</dbReference>
<dbReference type="PANTHER" id="PTHR30409">
    <property type="entry name" value="CARBAMATE KINASE"/>
    <property type="match status" value="1"/>
</dbReference>
<dbReference type="FunFam" id="3.40.1160.10:FF:000007">
    <property type="entry name" value="Carbamate kinase"/>
    <property type="match status" value="1"/>
</dbReference>
<sequence length="309" mass="32865">MRIVVALGGNALLRRGEPMTAENQRINVRIAAEQIAKIQPGNELVVAHGNGPQVGLLALQGAAYTAVGTYPLDVLGAETEGMIGYMIEQELGNLLPFEVPFATLLTQVEVDAKDPAFQNPTKPIGPVYSREEAERLAAEKGWAIAPDGDKFRRVVASPRPKQIFEIRPVKWLLEKGSVVICAGGGGIPTFYDDNGKLKGVEAVIDKDLCSALLAQQLESDLLVIATDVDAAYIDWGKPTQKAIAEAHPDELERLGFAAGSMGPKVQAASEFARNTGRVAVIGSLADIEAIVQGKAGTRVSTANPGISYR</sequence>
<gene>
    <name evidence="7" type="primary">arcC</name>
    <name evidence="7" type="ORF">TUM18999_57950</name>
    <name evidence="8" type="ORF">TUM20286_28520</name>
</gene>
<dbReference type="InterPro" id="IPR036393">
    <property type="entry name" value="AceGlu_kinase-like_sf"/>
</dbReference>
<reference evidence="7 9" key="1">
    <citation type="submission" date="2020-05" db="EMBL/GenBank/DDBJ databases">
        <title>Characterization of novel class B3 metallo-beta-lactamase from novel Pseudomonas species.</title>
        <authorList>
            <person name="Yamada K."/>
            <person name="Aoki K."/>
            <person name="Ishii Y."/>
        </authorList>
    </citation>
    <scope>NUCLEOTIDE SEQUENCE [LARGE SCALE GENOMIC DNA]</scope>
    <source>
        <strain evidence="7 9">TUM18999</strain>
        <strain evidence="8 10">TUM20286</strain>
    </source>
</reference>
<organism evidence="7 9">
    <name type="scientific">Pseudomonas tohonis</name>
    <dbReference type="NCBI Taxonomy" id="2725477"/>
    <lineage>
        <taxon>Bacteria</taxon>
        <taxon>Pseudomonadati</taxon>
        <taxon>Pseudomonadota</taxon>
        <taxon>Gammaproteobacteria</taxon>
        <taxon>Pseudomonadales</taxon>
        <taxon>Pseudomonadaceae</taxon>
        <taxon>Pseudomonas</taxon>
    </lineage>
</organism>
<dbReference type="SUPFAM" id="SSF53633">
    <property type="entry name" value="Carbamate kinase-like"/>
    <property type="match status" value="1"/>
</dbReference>
<evidence type="ECO:0000313" key="10">
    <source>
        <dbReference type="Proteomes" id="UP001054892"/>
    </source>
</evidence>
<dbReference type="NCBIfam" id="TIGR00746">
    <property type="entry name" value="arcC"/>
    <property type="match status" value="1"/>
</dbReference>
<dbReference type="GO" id="GO:0019546">
    <property type="term" value="P:L-arginine deiminase pathway"/>
    <property type="evidence" value="ECO:0007669"/>
    <property type="project" value="TreeGrafter"/>
</dbReference>
<evidence type="ECO:0000256" key="5">
    <source>
        <dbReference type="PIRNR" id="PIRNR000723"/>
    </source>
</evidence>
<dbReference type="CDD" id="cd04235">
    <property type="entry name" value="AAK_CK"/>
    <property type="match status" value="1"/>
</dbReference>
<evidence type="ECO:0000313" key="8">
    <source>
        <dbReference type="EMBL" id="GJN53100.1"/>
    </source>
</evidence>
<dbReference type="EMBL" id="AP023189">
    <property type="protein sequence ID" value="BCG27604.1"/>
    <property type="molecule type" value="Genomic_DNA"/>
</dbReference>
<dbReference type="Proteomes" id="UP000509383">
    <property type="component" value="Chromosome"/>
</dbReference>
<dbReference type="EMBL" id="BQKM01000005">
    <property type="protein sequence ID" value="GJN53100.1"/>
    <property type="molecule type" value="Genomic_DNA"/>
</dbReference>
<dbReference type="NCBIfam" id="NF009008">
    <property type="entry name" value="PRK12354.1"/>
    <property type="match status" value="1"/>
</dbReference>
<dbReference type="PANTHER" id="PTHR30409:SF1">
    <property type="entry name" value="CARBAMATE KINASE-RELATED"/>
    <property type="match status" value="1"/>
</dbReference>
<dbReference type="RefSeq" id="WP_173178609.1">
    <property type="nucleotide sequence ID" value="NZ_AP023189.1"/>
</dbReference>
<accession>A0A6J4EEU9</accession>
<dbReference type="PRINTS" id="PR01469">
    <property type="entry name" value="CARBMTKINASE"/>
</dbReference>
<dbReference type="GO" id="GO:0008804">
    <property type="term" value="F:carbamate kinase activity"/>
    <property type="evidence" value="ECO:0007669"/>
    <property type="project" value="UniProtKB-UniRule"/>
</dbReference>
<dbReference type="InterPro" id="IPR001048">
    <property type="entry name" value="Asp/Glu/Uridylate_kinase"/>
</dbReference>